<evidence type="ECO:0000313" key="2">
    <source>
        <dbReference type="Proteomes" id="UP000017052"/>
    </source>
</evidence>
<protein>
    <submittedName>
        <fullName evidence="1">Uncharacterized protein</fullName>
    </submittedName>
</protein>
<gene>
    <name evidence="1" type="ORF">HMPREF0682_1110</name>
</gene>
<reference evidence="1" key="1">
    <citation type="submission" date="2013-08" db="EMBL/GenBank/DDBJ databases">
        <authorList>
            <person name="Durkin A.S."/>
            <person name="Haft D.R."/>
            <person name="McCorrison J."/>
            <person name="Torralba M."/>
            <person name="Gillis M."/>
            <person name="Haft D.H."/>
            <person name="Methe B."/>
            <person name="Sutton G."/>
            <person name="Nelson K.E."/>
        </authorList>
    </citation>
    <scope>NUCLEOTIDE SEQUENCE [LARGE SCALE GENOMIC DNA]</scope>
    <source>
        <strain evidence="1">F0233</strain>
    </source>
</reference>
<accession>U2RHR7</accession>
<evidence type="ECO:0000313" key="1">
    <source>
        <dbReference type="EMBL" id="ERK53093.1"/>
    </source>
</evidence>
<proteinExistence type="predicted"/>
<keyword evidence="2" id="KW-1185">Reference proteome</keyword>
<organism evidence="1 2">
    <name type="scientific">Propionibacterium acidifaciens F0233</name>
    <dbReference type="NCBI Taxonomy" id="553198"/>
    <lineage>
        <taxon>Bacteria</taxon>
        <taxon>Bacillati</taxon>
        <taxon>Actinomycetota</taxon>
        <taxon>Actinomycetes</taxon>
        <taxon>Propionibacteriales</taxon>
        <taxon>Propionibacteriaceae</taxon>
        <taxon>Propionibacterium</taxon>
    </lineage>
</organism>
<dbReference type="Proteomes" id="UP000017052">
    <property type="component" value="Unassembled WGS sequence"/>
</dbReference>
<dbReference type="AlphaFoldDB" id="U2RHR7"/>
<comment type="caution">
    <text evidence="1">The sequence shown here is derived from an EMBL/GenBank/DDBJ whole genome shotgun (WGS) entry which is preliminary data.</text>
</comment>
<sequence length="80" mass="8537">MRVPDPQRSISSCCQNLVRQAASCGSTANPSPGRGWAGRRMATGFRLVHAADTGTYKAFSDGSRFRRGPRIPVGVDSGLQ</sequence>
<name>U2RHR7_9ACTN</name>
<dbReference type="EMBL" id="ACVN02000243">
    <property type="protein sequence ID" value="ERK53093.1"/>
    <property type="molecule type" value="Genomic_DNA"/>
</dbReference>